<feature type="region of interest" description="Disordered" evidence="1">
    <location>
        <begin position="25"/>
        <end position="59"/>
    </location>
</feature>
<evidence type="ECO:0000256" key="1">
    <source>
        <dbReference type="SAM" id="MobiDB-lite"/>
    </source>
</evidence>
<reference evidence="3" key="1">
    <citation type="submission" date="2016-06" db="EMBL/GenBank/DDBJ databases">
        <title>Parallel loss of symbiosis genes in relatives of nitrogen-fixing non-legume Parasponia.</title>
        <authorList>
            <person name="Van Velzen R."/>
            <person name="Holmer R."/>
            <person name="Bu F."/>
            <person name="Rutten L."/>
            <person name="Van Zeijl A."/>
            <person name="Liu W."/>
            <person name="Santuari L."/>
            <person name="Cao Q."/>
            <person name="Sharma T."/>
            <person name="Shen D."/>
            <person name="Roswanjaya Y."/>
            <person name="Wardhani T."/>
            <person name="Kalhor M.S."/>
            <person name="Jansen J."/>
            <person name="Van den Hoogen J."/>
            <person name="Gungor B."/>
            <person name="Hartog M."/>
            <person name="Hontelez J."/>
            <person name="Verver J."/>
            <person name="Yang W.-C."/>
            <person name="Schijlen E."/>
            <person name="Repin R."/>
            <person name="Schilthuizen M."/>
            <person name="Schranz E."/>
            <person name="Heidstra R."/>
            <person name="Miyata K."/>
            <person name="Fedorova E."/>
            <person name="Kohlen W."/>
            <person name="Bisseling T."/>
            <person name="Smit S."/>
            <person name="Geurts R."/>
        </authorList>
    </citation>
    <scope>NUCLEOTIDE SEQUENCE [LARGE SCALE GENOMIC DNA]</scope>
    <source>
        <strain evidence="3">cv. WU1-14</strain>
    </source>
</reference>
<comment type="caution">
    <text evidence="2">The sequence shown here is derived from an EMBL/GenBank/DDBJ whole genome shotgun (WGS) entry which is preliminary data.</text>
</comment>
<protein>
    <submittedName>
        <fullName evidence="2">Uncharacterized protein</fullName>
    </submittedName>
</protein>
<evidence type="ECO:0000313" key="2">
    <source>
        <dbReference type="EMBL" id="PON63302.1"/>
    </source>
</evidence>
<feature type="non-terminal residue" evidence="2">
    <location>
        <position position="1"/>
    </location>
</feature>
<dbReference type="Proteomes" id="UP000237105">
    <property type="component" value="Unassembled WGS sequence"/>
</dbReference>
<organism evidence="2 3">
    <name type="scientific">Parasponia andersonii</name>
    <name type="common">Sponia andersonii</name>
    <dbReference type="NCBI Taxonomy" id="3476"/>
    <lineage>
        <taxon>Eukaryota</taxon>
        <taxon>Viridiplantae</taxon>
        <taxon>Streptophyta</taxon>
        <taxon>Embryophyta</taxon>
        <taxon>Tracheophyta</taxon>
        <taxon>Spermatophyta</taxon>
        <taxon>Magnoliopsida</taxon>
        <taxon>eudicotyledons</taxon>
        <taxon>Gunneridae</taxon>
        <taxon>Pentapetalae</taxon>
        <taxon>rosids</taxon>
        <taxon>fabids</taxon>
        <taxon>Rosales</taxon>
        <taxon>Cannabaceae</taxon>
        <taxon>Parasponia</taxon>
    </lineage>
</organism>
<accession>A0A2P5CQK7</accession>
<proteinExistence type="predicted"/>
<gene>
    <name evidence="2" type="ORF">PanWU01x14_132120</name>
</gene>
<evidence type="ECO:0000313" key="3">
    <source>
        <dbReference type="Proteomes" id="UP000237105"/>
    </source>
</evidence>
<feature type="compositionally biased region" description="Polar residues" evidence="1">
    <location>
        <begin position="28"/>
        <end position="59"/>
    </location>
</feature>
<keyword evidence="3" id="KW-1185">Reference proteome</keyword>
<dbReference type="AlphaFoldDB" id="A0A2P5CQK7"/>
<name>A0A2P5CQK7_PARAD</name>
<sequence length="59" mass="6484">ACLGHKAELSPLSTIRAKLELAWPNPLPQNTNYRQTGSGQPPHFDNSTNKGYGLQNTHI</sequence>
<dbReference type="EMBL" id="JXTB01000105">
    <property type="protein sequence ID" value="PON63302.1"/>
    <property type="molecule type" value="Genomic_DNA"/>
</dbReference>